<evidence type="ECO:0000256" key="1">
    <source>
        <dbReference type="SAM" id="MobiDB-lite"/>
    </source>
</evidence>
<dbReference type="GO" id="GO:0072344">
    <property type="term" value="P:rescue of stalled ribosome"/>
    <property type="evidence" value="ECO:0007669"/>
    <property type="project" value="InterPro"/>
</dbReference>
<organism evidence="2 3">
    <name type="scientific">Shewanella fodinae</name>
    <dbReference type="NCBI Taxonomy" id="552357"/>
    <lineage>
        <taxon>Bacteria</taxon>
        <taxon>Pseudomonadati</taxon>
        <taxon>Pseudomonadota</taxon>
        <taxon>Gammaproteobacteria</taxon>
        <taxon>Alteromonadales</taxon>
        <taxon>Shewanellaceae</taxon>
        <taxon>Shewanella</taxon>
    </lineage>
</organism>
<proteinExistence type="predicted"/>
<accession>A0A4R2FM03</accession>
<dbReference type="Proteomes" id="UP000294832">
    <property type="component" value="Unassembled WGS sequence"/>
</dbReference>
<feature type="region of interest" description="Disordered" evidence="1">
    <location>
        <begin position="37"/>
        <end position="58"/>
    </location>
</feature>
<dbReference type="OrthoDB" id="8603552at2"/>
<name>A0A4R2FM03_9GAMM</name>
<evidence type="ECO:0000313" key="2">
    <source>
        <dbReference type="EMBL" id="TCN86316.1"/>
    </source>
</evidence>
<evidence type="ECO:0000313" key="3">
    <source>
        <dbReference type="Proteomes" id="UP000294832"/>
    </source>
</evidence>
<dbReference type="InterPro" id="IPR005589">
    <property type="entry name" value="ArfA"/>
</dbReference>
<protein>
    <submittedName>
        <fullName evidence="2">Alternative ribosome-rescue factor</fullName>
    </submittedName>
</protein>
<reference evidence="2 3" key="1">
    <citation type="submission" date="2019-03" db="EMBL/GenBank/DDBJ databases">
        <title>Freshwater and sediment microbial communities from various areas in North America, analyzing microbe dynamics in response to fracking.</title>
        <authorList>
            <person name="Lamendella R."/>
        </authorList>
    </citation>
    <scope>NUCLEOTIDE SEQUENCE [LARGE SCALE GENOMIC DNA]</scope>
    <source>
        <strain evidence="2 3">74A</strain>
    </source>
</reference>
<comment type="caution">
    <text evidence="2">The sequence shown here is derived from an EMBL/GenBank/DDBJ whole genome shotgun (WGS) entry which is preliminary data.</text>
</comment>
<keyword evidence="3" id="KW-1185">Reference proteome</keyword>
<dbReference type="EMBL" id="SLWF01000007">
    <property type="protein sequence ID" value="TCN86316.1"/>
    <property type="molecule type" value="Genomic_DNA"/>
</dbReference>
<sequence>MSKKVPAEPQAHDMGRGAIKDNALKALVTSQLFRSRTEKAKKGKGAFQRKQRNQKGQAYKGYAPSDFYGLLC</sequence>
<feature type="compositionally biased region" description="Basic residues" evidence="1">
    <location>
        <begin position="41"/>
        <end position="53"/>
    </location>
</feature>
<dbReference type="Pfam" id="PF03889">
    <property type="entry name" value="ArfA"/>
    <property type="match status" value="1"/>
</dbReference>
<dbReference type="AlphaFoldDB" id="A0A4R2FM03"/>
<gene>
    <name evidence="2" type="ORF">EDC91_10766</name>
</gene>
<dbReference type="RefSeq" id="WP_133038477.1">
    <property type="nucleotide sequence ID" value="NZ_SLWF01000007.1"/>
</dbReference>